<feature type="transmembrane region" description="Helical" evidence="6">
    <location>
        <begin position="443"/>
        <end position="464"/>
    </location>
</feature>
<dbReference type="GO" id="GO:0005886">
    <property type="term" value="C:plasma membrane"/>
    <property type="evidence" value="ECO:0007669"/>
    <property type="project" value="UniProtKB-SubCell"/>
</dbReference>
<evidence type="ECO:0000256" key="4">
    <source>
        <dbReference type="ARBA" id="ARBA00022989"/>
    </source>
</evidence>
<accession>A0A2H0R3Y5</accession>
<feature type="transmembrane region" description="Helical" evidence="6">
    <location>
        <begin position="30"/>
        <end position="47"/>
    </location>
</feature>
<dbReference type="Proteomes" id="UP000230232">
    <property type="component" value="Unassembled WGS sequence"/>
</dbReference>
<evidence type="ECO:0008006" key="11">
    <source>
        <dbReference type="Google" id="ProtNLM"/>
    </source>
</evidence>
<protein>
    <recommendedName>
        <fullName evidence="11">ComEC/Rec2-related protein domain-containing protein</fullName>
    </recommendedName>
</protein>
<evidence type="ECO:0000259" key="8">
    <source>
        <dbReference type="Pfam" id="PF13567"/>
    </source>
</evidence>
<feature type="transmembrane region" description="Helical" evidence="6">
    <location>
        <begin position="410"/>
        <end position="436"/>
    </location>
</feature>
<dbReference type="InterPro" id="IPR025405">
    <property type="entry name" value="DUF4131"/>
</dbReference>
<proteinExistence type="predicted"/>
<sequence length="502" mass="56178">MHRSEVFFYGLVAFLGGILGQSIANFGSTFWLIILAVSLAGLGLFYNKILAKKLSLISFCIFFALGGLWLHRAQSVVSQFPAEGLSEVELIGYVASEPKFSGRTQDFTFQPIARKQGDGFFEFREKILVQADLFPVYRWGDFMQLKTDLGPSENFSDFDYVAFLARQGIFQISKSPKIFPLSNLELNLFENFKVKLLNRIFLVKAKFEASVQQVVVEPNAAFINGILLGTRSKIPEALINNFAQTGLTHILAISGYNITIIAWVFLASFLIFSRRQVAVLFSLIGIILFVILTGASASVVRAGIMGGLILLATSVGRQYDYKISLALAGAFMAFQNPYILRFDIGFQLSFLATVGILYFSPIVQERLIWLPERFRFRETAAMTISAQILVLPLILHYFNFFSVVALPANLLVLPLIPSSMLFGFLAGIAGLIFYPLGLVLGWLAWLVTSLEIAIIRLLAALPFSGLELSFPWPLVALAYGLIFFWFWRFQINTEKPKLISYE</sequence>
<feature type="transmembrane region" description="Helical" evidence="6">
    <location>
        <begin position="7"/>
        <end position="24"/>
    </location>
</feature>
<dbReference type="Pfam" id="PF03772">
    <property type="entry name" value="Competence"/>
    <property type="match status" value="1"/>
</dbReference>
<comment type="subcellular location">
    <subcellularLocation>
        <location evidence="1">Cell membrane</location>
        <topology evidence="1">Multi-pass membrane protein</topology>
    </subcellularLocation>
</comment>
<dbReference type="InterPro" id="IPR004477">
    <property type="entry name" value="ComEC_N"/>
</dbReference>
<feature type="domain" description="ComEC/Rec2-related protein" evidence="7">
    <location>
        <begin position="226"/>
        <end position="487"/>
    </location>
</feature>
<feature type="transmembrane region" description="Helical" evidence="6">
    <location>
        <begin position="250"/>
        <end position="272"/>
    </location>
</feature>
<evidence type="ECO:0000256" key="5">
    <source>
        <dbReference type="ARBA" id="ARBA00023136"/>
    </source>
</evidence>
<evidence type="ECO:0000256" key="2">
    <source>
        <dbReference type="ARBA" id="ARBA00022475"/>
    </source>
</evidence>
<dbReference type="EMBL" id="PCXO01000010">
    <property type="protein sequence ID" value="PIR41223.1"/>
    <property type="molecule type" value="Genomic_DNA"/>
</dbReference>
<dbReference type="PANTHER" id="PTHR30619:SF7">
    <property type="entry name" value="BETA-LACTAMASE DOMAIN PROTEIN"/>
    <property type="match status" value="1"/>
</dbReference>
<keyword evidence="4 6" id="KW-1133">Transmembrane helix</keyword>
<dbReference type="InterPro" id="IPR052159">
    <property type="entry name" value="Competence_DNA_uptake"/>
</dbReference>
<organism evidence="9 10">
    <name type="scientific">Candidatus Yanofskybacteria bacterium CG10_big_fil_rev_8_21_14_0_10_46_23</name>
    <dbReference type="NCBI Taxonomy" id="1975098"/>
    <lineage>
        <taxon>Bacteria</taxon>
        <taxon>Candidatus Yanofskyibacteriota</taxon>
    </lineage>
</organism>
<evidence type="ECO:0000256" key="1">
    <source>
        <dbReference type="ARBA" id="ARBA00004651"/>
    </source>
</evidence>
<evidence type="ECO:0000313" key="10">
    <source>
        <dbReference type="Proteomes" id="UP000230232"/>
    </source>
</evidence>
<comment type="caution">
    <text evidence="9">The sequence shown here is derived from an EMBL/GenBank/DDBJ whole genome shotgun (WGS) entry which is preliminary data.</text>
</comment>
<feature type="transmembrane region" description="Helical" evidence="6">
    <location>
        <begin position="470"/>
        <end position="487"/>
    </location>
</feature>
<reference evidence="9 10" key="1">
    <citation type="submission" date="2017-09" db="EMBL/GenBank/DDBJ databases">
        <title>Depth-based differentiation of microbial function through sediment-hosted aquifers and enrichment of novel symbionts in the deep terrestrial subsurface.</title>
        <authorList>
            <person name="Probst A.J."/>
            <person name="Ladd B."/>
            <person name="Jarett J.K."/>
            <person name="Geller-Mcgrath D.E."/>
            <person name="Sieber C.M."/>
            <person name="Emerson J.B."/>
            <person name="Anantharaman K."/>
            <person name="Thomas B.C."/>
            <person name="Malmstrom R."/>
            <person name="Stieglmeier M."/>
            <person name="Klingl A."/>
            <person name="Woyke T."/>
            <person name="Ryan C.M."/>
            <person name="Banfield J.F."/>
        </authorList>
    </citation>
    <scope>NUCLEOTIDE SEQUENCE [LARGE SCALE GENOMIC DNA]</scope>
    <source>
        <strain evidence="9">CG10_big_fil_rev_8_21_14_0_10_46_23</strain>
    </source>
</reference>
<evidence type="ECO:0000259" key="7">
    <source>
        <dbReference type="Pfam" id="PF03772"/>
    </source>
</evidence>
<evidence type="ECO:0000313" key="9">
    <source>
        <dbReference type="EMBL" id="PIR41223.1"/>
    </source>
</evidence>
<name>A0A2H0R3Y5_9BACT</name>
<dbReference type="Pfam" id="PF13567">
    <property type="entry name" value="DUF4131"/>
    <property type="match status" value="1"/>
</dbReference>
<feature type="transmembrane region" description="Helical" evidence="6">
    <location>
        <begin position="279"/>
        <end position="312"/>
    </location>
</feature>
<evidence type="ECO:0000256" key="6">
    <source>
        <dbReference type="SAM" id="Phobius"/>
    </source>
</evidence>
<evidence type="ECO:0000256" key="3">
    <source>
        <dbReference type="ARBA" id="ARBA00022692"/>
    </source>
</evidence>
<feature type="transmembrane region" description="Helical" evidence="6">
    <location>
        <begin position="338"/>
        <end position="359"/>
    </location>
</feature>
<keyword evidence="3 6" id="KW-0812">Transmembrane</keyword>
<feature type="transmembrane region" description="Helical" evidence="6">
    <location>
        <begin position="54"/>
        <end position="71"/>
    </location>
</feature>
<dbReference type="NCBIfam" id="TIGR00360">
    <property type="entry name" value="ComEC_N-term"/>
    <property type="match status" value="1"/>
</dbReference>
<feature type="transmembrane region" description="Helical" evidence="6">
    <location>
        <begin position="380"/>
        <end position="398"/>
    </location>
</feature>
<keyword evidence="5 6" id="KW-0472">Membrane</keyword>
<dbReference type="AlphaFoldDB" id="A0A2H0R3Y5"/>
<feature type="domain" description="DUF4131" evidence="8">
    <location>
        <begin position="26"/>
        <end position="172"/>
    </location>
</feature>
<dbReference type="PANTHER" id="PTHR30619">
    <property type="entry name" value="DNA INTERNALIZATION/COMPETENCE PROTEIN COMEC/REC2"/>
    <property type="match status" value="1"/>
</dbReference>
<gene>
    <name evidence="9" type="ORF">COV31_02335</name>
</gene>
<keyword evidence="2" id="KW-1003">Cell membrane</keyword>